<dbReference type="HOGENOM" id="CLU_013929_2_2_1"/>
<evidence type="ECO:0000259" key="1">
    <source>
        <dbReference type="Pfam" id="PF03184"/>
    </source>
</evidence>
<organism evidence="2 3">
    <name type="scientific">Metarhizium guizhouense (strain ARSEF 977)</name>
    <dbReference type="NCBI Taxonomy" id="1276136"/>
    <lineage>
        <taxon>Eukaryota</taxon>
        <taxon>Fungi</taxon>
        <taxon>Dikarya</taxon>
        <taxon>Ascomycota</taxon>
        <taxon>Pezizomycotina</taxon>
        <taxon>Sordariomycetes</taxon>
        <taxon>Hypocreomycetidae</taxon>
        <taxon>Hypocreales</taxon>
        <taxon>Clavicipitaceae</taxon>
        <taxon>Metarhizium</taxon>
    </lineage>
</organism>
<keyword evidence="3" id="KW-1185">Reference proteome</keyword>
<name>A0A0B4GPX7_METGA</name>
<dbReference type="InterPro" id="IPR036397">
    <property type="entry name" value="RNaseH_sf"/>
</dbReference>
<dbReference type="OrthoDB" id="4913223at2759"/>
<evidence type="ECO:0000313" key="3">
    <source>
        <dbReference type="Proteomes" id="UP000031192"/>
    </source>
</evidence>
<comment type="caution">
    <text evidence="2">The sequence shown here is derived from an EMBL/GenBank/DDBJ whole genome shotgun (WGS) entry which is preliminary data.</text>
</comment>
<dbReference type="AlphaFoldDB" id="A0A0B4GPX7"/>
<dbReference type="Pfam" id="PF03184">
    <property type="entry name" value="DDE_1"/>
    <property type="match status" value="1"/>
</dbReference>
<gene>
    <name evidence="2" type="ORF">MGU_10851</name>
</gene>
<dbReference type="Gene3D" id="3.30.420.10">
    <property type="entry name" value="Ribonuclease H-like superfamily/Ribonuclease H"/>
    <property type="match status" value="1"/>
</dbReference>
<dbReference type="InterPro" id="IPR050863">
    <property type="entry name" value="CenT-Element_Derived"/>
</dbReference>
<feature type="domain" description="DDE-1" evidence="1">
    <location>
        <begin position="36"/>
        <end position="201"/>
    </location>
</feature>
<sequence>MDETGFQIGVGKGRMVVTRRPRASYLGMPTNRESATASEAISAGGSHTPAFLILTGAVHQSAFYRIPELHDDAATAVSNSGYSNDELRLQWLKHFDKHTAQKTTGQYRLLIIDGHGWHHTVDFIQYAEDHNIILFGLPPHLTHILQPLDIVVFQPLKNYNAKALDVLIRDGCLHITKSEFLATIGSVRRQAFKVPTIQSAFRKTGIVP</sequence>
<dbReference type="PANTHER" id="PTHR19303:SF74">
    <property type="entry name" value="POGO TRANSPOSABLE ELEMENT WITH KRAB DOMAIN"/>
    <property type="match status" value="1"/>
</dbReference>
<evidence type="ECO:0000313" key="2">
    <source>
        <dbReference type="EMBL" id="KID81802.1"/>
    </source>
</evidence>
<dbReference type="Proteomes" id="UP000031192">
    <property type="component" value="Unassembled WGS sequence"/>
</dbReference>
<dbReference type="EMBL" id="AZNH01000119">
    <property type="protein sequence ID" value="KID81802.1"/>
    <property type="molecule type" value="Genomic_DNA"/>
</dbReference>
<accession>A0A0B4GPX7</accession>
<dbReference type="GO" id="GO:0005634">
    <property type="term" value="C:nucleus"/>
    <property type="evidence" value="ECO:0007669"/>
    <property type="project" value="TreeGrafter"/>
</dbReference>
<dbReference type="PANTHER" id="PTHR19303">
    <property type="entry name" value="TRANSPOSON"/>
    <property type="match status" value="1"/>
</dbReference>
<dbReference type="InterPro" id="IPR004875">
    <property type="entry name" value="DDE_SF_endonuclease_dom"/>
</dbReference>
<protein>
    <submittedName>
        <fullName evidence="2">Transposase</fullName>
    </submittedName>
</protein>
<reference evidence="2 3" key="1">
    <citation type="journal article" date="2014" name="Proc. Natl. Acad. Sci. U.S.A.">
        <title>Trajectory and genomic determinants of fungal-pathogen speciation and host adaptation.</title>
        <authorList>
            <person name="Hu X."/>
            <person name="Xiao G."/>
            <person name="Zheng P."/>
            <person name="Shang Y."/>
            <person name="Su Y."/>
            <person name="Zhang X."/>
            <person name="Liu X."/>
            <person name="Zhan S."/>
            <person name="St Leger R.J."/>
            <person name="Wang C."/>
        </authorList>
    </citation>
    <scope>NUCLEOTIDE SEQUENCE [LARGE SCALE GENOMIC DNA]</scope>
    <source>
        <strain evidence="2 3">ARSEF 977</strain>
    </source>
</reference>
<proteinExistence type="predicted"/>
<dbReference type="GO" id="GO:0003677">
    <property type="term" value="F:DNA binding"/>
    <property type="evidence" value="ECO:0007669"/>
    <property type="project" value="TreeGrafter"/>
</dbReference>